<dbReference type="Pfam" id="PF13391">
    <property type="entry name" value="HNH_2"/>
    <property type="match status" value="1"/>
</dbReference>
<evidence type="ECO:0000313" key="3">
    <source>
        <dbReference type="Proteomes" id="UP001221838"/>
    </source>
</evidence>
<keyword evidence="2" id="KW-0255">Endonuclease</keyword>
<proteinExistence type="predicted"/>
<dbReference type="GO" id="GO:0004519">
    <property type="term" value="F:endonuclease activity"/>
    <property type="evidence" value="ECO:0007669"/>
    <property type="project" value="UniProtKB-KW"/>
</dbReference>
<organism evidence="2 3">
    <name type="scientific">Stigmatella ashevillensis</name>
    <dbReference type="NCBI Taxonomy" id="2995309"/>
    <lineage>
        <taxon>Bacteria</taxon>
        <taxon>Pseudomonadati</taxon>
        <taxon>Myxococcota</taxon>
        <taxon>Myxococcia</taxon>
        <taxon>Myxococcales</taxon>
        <taxon>Cystobacterineae</taxon>
        <taxon>Archangiaceae</taxon>
        <taxon>Stigmatella</taxon>
    </lineage>
</organism>
<feature type="domain" description="HNH nuclease" evidence="1">
    <location>
        <begin position="228"/>
        <end position="276"/>
    </location>
</feature>
<evidence type="ECO:0000259" key="1">
    <source>
        <dbReference type="Pfam" id="PF13391"/>
    </source>
</evidence>
<dbReference type="RefSeq" id="WP_272142596.1">
    <property type="nucleotide sequence ID" value="NZ_JAQNDM010000002.1"/>
</dbReference>
<reference evidence="2 3" key="1">
    <citation type="submission" date="2022-11" db="EMBL/GenBank/DDBJ databases">
        <title>Minimal conservation of predation-associated metabolite biosynthetic gene clusters underscores biosynthetic potential of Myxococcota including descriptions for ten novel species: Archangium lansinium sp. nov., Myxococcus landrumus sp. nov., Nannocystis bai.</title>
        <authorList>
            <person name="Ahearne A."/>
            <person name="Stevens C."/>
            <person name="Dowd S."/>
        </authorList>
    </citation>
    <scope>NUCLEOTIDE SEQUENCE [LARGE SCALE GENOMIC DNA]</scope>
    <source>
        <strain evidence="2 3">NCWAL01</strain>
    </source>
</reference>
<protein>
    <submittedName>
        <fullName evidence="2">HNH endonuclease signature motif containing protein</fullName>
    </submittedName>
</protein>
<evidence type="ECO:0000313" key="2">
    <source>
        <dbReference type="EMBL" id="MDC0712466.1"/>
    </source>
</evidence>
<name>A0ABT5DFM2_9BACT</name>
<gene>
    <name evidence="2" type="ORF">POL68_28650</name>
</gene>
<sequence length="327" mass="36995">MEHQRAWLALSLGAEREYAGNEGYADELDTVYRYDSFVPNHRRVAEGDLLVLCNRKVVLRVAQINKIHSRESSKELRRCPECHIATIKGRKAKRPMFRCKAGHVFDTPKVTSEDCTQYEAHFEGASRTVLGNLSVQEVRRACPDFNGQLAIQKLELALLTDKARSLLRSGPVVDSVPQAPLLLAQDALDAAYVPDGQDERERIERQIRARRGQKEFRQALRKRFDDTCLVTRCRLPDLLEAAHISPYRGDKDNHPSNGLLLRADIHTLFDLDLLGIEPTTLKVHLHPKLRGMGYDAVEGTVLAGNAEGLSREALESRWRRFASKTPQ</sequence>
<keyword evidence="2" id="KW-0540">Nuclease</keyword>
<keyword evidence="2" id="KW-0378">Hydrolase</keyword>
<dbReference type="EMBL" id="JAQNDM010000002">
    <property type="protein sequence ID" value="MDC0712466.1"/>
    <property type="molecule type" value="Genomic_DNA"/>
</dbReference>
<comment type="caution">
    <text evidence="2">The sequence shown here is derived from an EMBL/GenBank/DDBJ whole genome shotgun (WGS) entry which is preliminary data.</text>
</comment>
<dbReference type="Proteomes" id="UP001221838">
    <property type="component" value="Unassembled WGS sequence"/>
</dbReference>
<accession>A0ABT5DFM2</accession>
<dbReference type="InterPro" id="IPR003615">
    <property type="entry name" value="HNH_nuc"/>
</dbReference>
<keyword evidence="3" id="KW-1185">Reference proteome</keyword>